<sequence length="75" mass="8691">MKERVDEIAVTDLDKTAYQIWHIVNDEFYVGQEHAVLYRLTRDQVVGQVHQTRRLHFGGDIHGQIELHPLALVNG</sequence>
<comment type="caution">
    <text evidence="1">The sequence shown here is derived from an EMBL/GenBank/DDBJ whole genome shotgun (WGS) entry which is preliminary data.</text>
</comment>
<gene>
    <name evidence="1" type="ORF">F442_01197</name>
</gene>
<proteinExistence type="predicted"/>
<evidence type="ECO:0000313" key="2">
    <source>
        <dbReference type="Proteomes" id="UP000018948"/>
    </source>
</evidence>
<organism evidence="1 2">
    <name type="scientific">Phytophthora nicotianae P10297</name>
    <dbReference type="NCBI Taxonomy" id="1317064"/>
    <lineage>
        <taxon>Eukaryota</taxon>
        <taxon>Sar</taxon>
        <taxon>Stramenopiles</taxon>
        <taxon>Oomycota</taxon>
        <taxon>Peronosporomycetes</taxon>
        <taxon>Peronosporales</taxon>
        <taxon>Peronosporaceae</taxon>
        <taxon>Phytophthora</taxon>
    </lineage>
</organism>
<reference evidence="1 2" key="1">
    <citation type="submission" date="2013-11" db="EMBL/GenBank/DDBJ databases">
        <title>The Genome Sequence of Phytophthora parasitica P10297.</title>
        <authorList>
            <consortium name="The Broad Institute Genomics Platform"/>
            <person name="Russ C."/>
            <person name="Tyler B."/>
            <person name="Panabieres F."/>
            <person name="Shan W."/>
            <person name="Tripathy S."/>
            <person name="Grunwald N."/>
            <person name="Machado M."/>
            <person name="Johnson C.S."/>
            <person name="Walker B."/>
            <person name="Young S.K."/>
            <person name="Zeng Q."/>
            <person name="Gargeya S."/>
            <person name="Fitzgerald M."/>
            <person name="Haas B."/>
            <person name="Abouelleil A."/>
            <person name="Allen A.W."/>
            <person name="Alvarado L."/>
            <person name="Arachchi H.M."/>
            <person name="Berlin A.M."/>
            <person name="Chapman S.B."/>
            <person name="Gainer-Dewar J."/>
            <person name="Goldberg J."/>
            <person name="Griggs A."/>
            <person name="Gujja S."/>
            <person name="Hansen M."/>
            <person name="Howarth C."/>
            <person name="Imamovic A."/>
            <person name="Ireland A."/>
            <person name="Larimer J."/>
            <person name="McCowan C."/>
            <person name="Murphy C."/>
            <person name="Pearson M."/>
            <person name="Poon T.W."/>
            <person name="Priest M."/>
            <person name="Roberts A."/>
            <person name="Saif S."/>
            <person name="Shea T."/>
            <person name="Sisk P."/>
            <person name="Sykes S."/>
            <person name="Wortman J."/>
            <person name="Nusbaum C."/>
            <person name="Birren B."/>
        </authorList>
    </citation>
    <scope>NUCLEOTIDE SEQUENCE [LARGE SCALE GENOMIC DNA]</scope>
    <source>
        <strain evidence="1 2">P10297</strain>
    </source>
</reference>
<dbReference type="EMBL" id="ANIY01000211">
    <property type="protein sequence ID" value="ETP53953.1"/>
    <property type="molecule type" value="Genomic_DNA"/>
</dbReference>
<protein>
    <submittedName>
        <fullName evidence="1">Uncharacterized protein</fullName>
    </submittedName>
</protein>
<evidence type="ECO:0000313" key="1">
    <source>
        <dbReference type="EMBL" id="ETP53953.1"/>
    </source>
</evidence>
<accession>W3A308</accession>
<dbReference type="AlphaFoldDB" id="W3A308"/>
<dbReference type="Proteomes" id="UP000018948">
    <property type="component" value="Unassembled WGS sequence"/>
</dbReference>
<feature type="non-terminal residue" evidence="1">
    <location>
        <position position="75"/>
    </location>
</feature>
<name>W3A308_PHYNI</name>